<sequence>MANLAEVINVPACHKNPFNGCLYISKDVIFHKDLHLADSSIPTTMHNLKVLPNAACKAAAAIPSETPGLPTAACQEIAVIPDPSIDNLFIDEKIQPELQNTLNSLKLTVESDDPLTSIRNITTVREASVRNSLEDLLINPEITALLILKNLTPAKASMK</sequence>
<dbReference type="AlphaFoldDB" id="F2T4Q6"/>
<organism evidence="1">
    <name type="scientific">Ajellomyces dermatitidis (strain ATCC 18188 / CBS 674.68)</name>
    <name type="common">Blastomyces dermatitidis</name>
    <dbReference type="NCBI Taxonomy" id="653446"/>
    <lineage>
        <taxon>Eukaryota</taxon>
        <taxon>Fungi</taxon>
        <taxon>Dikarya</taxon>
        <taxon>Ascomycota</taxon>
        <taxon>Pezizomycotina</taxon>
        <taxon>Eurotiomycetes</taxon>
        <taxon>Eurotiomycetidae</taxon>
        <taxon>Onygenales</taxon>
        <taxon>Ajellomycetaceae</taxon>
        <taxon>Blastomyces</taxon>
    </lineage>
</organism>
<gene>
    <name evidence="1" type="ORF">BDDG_01068</name>
</gene>
<dbReference type="Proteomes" id="UP000007802">
    <property type="component" value="Unassembled WGS sequence"/>
</dbReference>
<proteinExistence type="predicted"/>
<reference evidence="1" key="1">
    <citation type="submission" date="2010-03" db="EMBL/GenBank/DDBJ databases">
        <title>Annotation of Blastomyces dermatitidis strain ATCC 18188.</title>
        <authorList>
            <consortium name="The Broad Institute Genome Sequencing Platform"/>
            <consortium name="Broad Institute Genome Sequencing Center for Infectious Disease."/>
            <person name="Cuomo C."/>
            <person name="Klein B."/>
            <person name="Sullivan T."/>
            <person name="Heitman J."/>
            <person name="Young S."/>
            <person name="Zeng Q."/>
            <person name="Gargeya S."/>
            <person name="Alvarado L."/>
            <person name="Berlin A.M."/>
            <person name="Chapman S.B."/>
            <person name="Chen Z."/>
            <person name="Freedman E."/>
            <person name="Gellesch M."/>
            <person name="Goldberg J."/>
            <person name="Griggs A."/>
            <person name="Gujja S."/>
            <person name="Heilman E."/>
            <person name="Heiman D."/>
            <person name="Howarth C."/>
            <person name="Mehta T."/>
            <person name="Neiman D."/>
            <person name="Pearson M."/>
            <person name="Roberts A."/>
            <person name="Saif S."/>
            <person name="Shea T."/>
            <person name="Shenoy N."/>
            <person name="Sisk P."/>
            <person name="Stolte C."/>
            <person name="Sykes S."/>
            <person name="White J."/>
            <person name="Yandava C."/>
            <person name="Haas B."/>
            <person name="Nusbaum C."/>
            <person name="Birren B."/>
        </authorList>
    </citation>
    <scope>NUCLEOTIDE SEQUENCE [LARGE SCALE GENOMIC DNA]</scope>
    <source>
        <strain evidence="1">ATCC 18188</strain>
    </source>
</reference>
<dbReference type="EMBL" id="GG749409">
    <property type="protein sequence ID" value="EGE78131.2"/>
    <property type="molecule type" value="Genomic_DNA"/>
</dbReference>
<protein>
    <submittedName>
        <fullName evidence="1">Uncharacterized protein</fullName>
    </submittedName>
</protein>
<evidence type="ECO:0000313" key="1">
    <source>
        <dbReference type="EMBL" id="EGE78131.2"/>
    </source>
</evidence>
<name>F2T4Q6_AJEDA</name>
<dbReference type="HOGENOM" id="CLU_056193_0_0_1"/>
<accession>F2T4Q6</accession>